<dbReference type="OrthoDB" id="26941at2"/>
<dbReference type="Pfam" id="PF07681">
    <property type="entry name" value="DoxX"/>
    <property type="match status" value="1"/>
</dbReference>
<evidence type="ECO:0000256" key="3">
    <source>
        <dbReference type="ARBA" id="ARBA00022989"/>
    </source>
</evidence>
<dbReference type="PANTHER" id="PTHR39157">
    <property type="entry name" value="INTEGRAL MEMBRANE PROTEIN-RELATED"/>
    <property type="match status" value="1"/>
</dbReference>
<dbReference type="Proteomes" id="UP000036932">
    <property type="component" value="Unassembled WGS sequence"/>
</dbReference>
<evidence type="ECO:0000256" key="5">
    <source>
        <dbReference type="SAM" id="Phobius"/>
    </source>
</evidence>
<evidence type="ECO:0000313" key="6">
    <source>
        <dbReference type="EMBL" id="KOR87758.1"/>
    </source>
</evidence>
<dbReference type="PATRIC" id="fig|1705565.3.peg.1909"/>
<reference evidence="7" key="1">
    <citation type="submission" date="2015-08" db="EMBL/GenBank/DDBJ databases">
        <title>Genome sequencing project for genomic taxonomy and phylogenomics of Bacillus-like bacteria.</title>
        <authorList>
            <person name="Liu B."/>
            <person name="Wang J."/>
            <person name="Zhu Y."/>
            <person name="Liu G."/>
            <person name="Chen Q."/>
            <person name="Chen Z."/>
            <person name="Lan J."/>
            <person name="Che J."/>
            <person name="Ge C."/>
            <person name="Shi H."/>
            <person name="Pan Z."/>
            <person name="Liu X."/>
        </authorList>
    </citation>
    <scope>NUCLEOTIDE SEQUENCE [LARGE SCALE GENOMIC DNA]</scope>
    <source>
        <strain evidence="7">FJAT-22460</strain>
    </source>
</reference>
<protein>
    <submittedName>
        <fullName evidence="6">Crp/Fnr family transcriptional regulator</fullName>
    </submittedName>
</protein>
<comment type="caution">
    <text evidence="6">The sequence shown here is derived from an EMBL/GenBank/DDBJ whole genome shotgun (WGS) entry which is preliminary data.</text>
</comment>
<keyword evidence="3 5" id="KW-1133">Transmembrane helix</keyword>
<feature type="transmembrane region" description="Helical" evidence="5">
    <location>
        <begin position="127"/>
        <end position="145"/>
    </location>
</feature>
<dbReference type="PANTHER" id="PTHR39157:SF1">
    <property type="entry name" value="DOXX FAMILY PROTEIN"/>
    <property type="match status" value="1"/>
</dbReference>
<dbReference type="GO" id="GO:0016020">
    <property type="term" value="C:membrane"/>
    <property type="evidence" value="ECO:0007669"/>
    <property type="project" value="UniProtKB-SubCell"/>
</dbReference>
<dbReference type="EMBL" id="LIUT01000001">
    <property type="protein sequence ID" value="KOR87758.1"/>
    <property type="molecule type" value="Genomic_DNA"/>
</dbReference>
<feature type="transmembrane region" description="Helical" evidence="5">
    <location>
        <begin position="88"/>
        <end position="115"/>
    </location>
</feature>
<sequence>MFNNWLRNNKIAMWLLTFIRVYIGYEWMTAGWGKLTGGGFDAGGFLQGAIANAAGDHPAVQGWWAAFLEHAALPGVKFFNVLIPLGEFLVGVGLILGTFTTFAALMGLVMNAAFLFSGTVSTNAQMLLLEVLIVVAAANAGKIGLDHWVLPYLRCLWNKMTHKTDHRGGTTHTPLKKRIA</sequence>
<dbReference type="AlphaFoldDB" id="A0A0M1NZS0"/>
<evidence type="ECO:0000313" key="7">
    <source>
        <dbReference type="Proteomes" id="UP000036932"/>
    </source>
</evidence>
<dbReference type="RefSeq" id="WP_054400825.1">
    <property type="nucleotide sequence ID" value="NZ_LIUT01000001.1"/>
</dbReference>
<proteinExistence type="predicted"/>
<feature type="transmembrane region" description="Helical" evidence="5">
    <location>
        <begin position="12"/>
        <end position="30"/>
    </location>
</feature>
<dbReference type="InterPro" id="IPR032808">
    <property type="entry name" value="DoxX"/>
</dbReference>
<evidence type="ECO:0000256" key="1">
    <source>
        <dbReference type="ARBA" id="ARBA00004141"/>
    </source>
</evidence>
<keyword evidence="7" id="KW-1185">Reference proteome</keyword>
<keyword evidence="2 5" id="KW-0812">Transmembrane</keyword>
<gene>
    <name evidence="6" type="ORF">AM231_00445</name>
</gene>
<name>A0A0M1NZS0_9BACL</name>
<comment type="subcellular location">
    <subcellularLocation>
        <location evidence="1">Membrane</location>
        <topology evidence="1">Multi-pass membrane protein</topology>
    </subcellularLocation>
</comment>
<evidence type="ECO:0000256" key="2">
    <source>
        <dbReference type="ARBA" id="ARBA00022692"/>
    </source>
</evidence>
<accession>A0A0M1NZS0</accession>
<keyword evidence="4 5" id="KW-0472">Membrane</keyword>
<evidence type="ECO:0000256" key="4">
    <source>
        <dbReference type="ARBA" id="ARBA00023136"/>
    </source>
</evidence>
<organism evidence="6 7">
    <name type="scientific">Paenibacillus solani</name>
    <dbReference type="NCBI Taxonomy" id="1705565"/>
    <lineage>
        <taxon>Bacteria</taxon>
        <taxon>Bacillati</taxon>
        <taxon>Bacillota</taxon>
        <taxon>Bacilli</taxon>
        <taxon>Bacillales</taxon>
        <taxon>Paenibacillaceae</taxon>
        <taxon>Paenibacillus</taxon>
    </lineage>
</organism>